<reference evidence="1 2" key="1">
    <citation type="submission" date="2018-11" db="EMBL/GenBank/DDBJ databases">
        <authorList>
            <consortium name="Pathogen Informatics"/>
        </authorList>
    </citation>
    <scope>NUCLEOTIDE SEQUENCE [LARGE SCALE GENOMIC DNA]</scope>
</reference>
<protein>
    <submittedName>
        <fullName evidence="1">Uncharacterized protein</fullName>
    </submittedName>
</protein>
<dbReference type="Proteomes" id="UP000281553">
    <property type="component" value="Unassembled WGS sequence"/>
</dbReference>
<dbReference type="AlphaFoldDB" id="A0A3P7Q2X9"/>
<keyword evidence="2" id="KW-1185">Reference proteome</keyword>
<organism evidence="1 2">
    <name type="scientific">Dibothriocephalus latus</name>
    <name type="common">Fish tapeworm</name>
    <name type="synonym">Diphyllobothrium latum</name>
    <dbReference type="NCBI Taxonomy" id="60516"/>
    <lineage>
        <taxon>Eukaryota</taxon>
        <taxon>Metazoa</taxon>
        <taxon>Spiralia</taxon>
        <taxon>Lophotrochozoa</taxon>
        <taxon>Platyhelminthes</taxon>
        <taxon>Cestoda</taxon>
        <taxon>Eucestoda</taxon>
        <taxon>Diphyllobothriidea</taxon>
        <taxon>Diphyllobothriidae</taxon>
        <taxon>Dibothriocephalus</taxon>
    </lineage>
</organism>
<gene>
    <name evidence="1" type="ORF">DILT_LOCUS19861</name>
</gene>
<evidence type="ECO:0000313" key="1">
    <source>
        <dbReference type="EMBL" id="VDN49701.1"/>
    </source>
</evidence>
<name>A0A3P7Q2X9_DIBLA</name>
<sequence>MQRERREVLETFSAAGRALVHFANSACANYGLSPLIESSLGCTYGASSFVPVFYQPCIAGTVGQAQEMYCAKVNVASRIILITSFSAAT</sequence>
<accession>A0A3P7Q2X9</accession>
<evidence type="ECO:0000313" key="2">
    <source>
        <dbReference type="Proteomes" id="UP000281553"/>
    </source>
</evidence>
<dbReference type="EMBL" id="UYRU01123468">
    <property type="protein sequence ID" value="VDN49701.1"/>
    <property type="molecule type" value="Genomic_DNA"/>
</dbReference>
<proteinExistence type="predicted"/>